<dbReference type="Proteomes" id="UP001229421">
    <property type="component" value="Unassembled WGS sequence"/>
</dbReference>
<dbReference type="Pfam" id="PF03732">
    <property type="entry name" value="Retrotrans_gag"/>
    <property type="match status" value="1"/>
</dbReference>
<protein>
    <recommendedName>
        <fullName evidence="1">Retrotransposon gag domain-containing protein</fullName>
    </recommendedName>
</protein>
<dbReference type="PANTHER" id="PTHR33223">
    <property type="entry name" value="CCHC-TYPE DOMAIN-CONTAINING PROTEIN"/>
    <property type="match status" value="1"/>
</dbReference>
<comment type="caution">
    <text evidence="2">The sequence shown here is derived from an EMBL/GenBank/DDBJ whole genome shotgun (WGS) entry which is preliminary data.</text>
</comment>
<dbReference type="EMBL" id="JAUHHV010000012">
    <property type="protein sequence ID" value="KAK1406299.1"/>
    <property type="molecule type" value="Genomic_DNA"/>
</dbReference>
<dbReference type="InterPro" id="IPR021109">
    <property type="entry name" value="Peptidase_aspartic_dom_sf"/>
</dbReference>
<accession>A0AAD8JKW0</accession>
<dbReference type="InterPro" id="IPR005162">
    <property type="entry name" value="Retrotrans_gag_dom"/>
</dbReference>
<dbReference type="SUPFAM" id="SSF50630">
    <property type="entry name" value="Acid proteases"/>
    <property type="match status" value="1"/>
</dbReference>
<dbReference type="CDD" id="cd00303">
    <property type="entry name" value="retropepsin_like"/>
    <property type="match status" value="1"/>
</dbReference>
<evidence type="ECO:0000259" key="1">
    <source>
        <dbReference type="Pfam" id="PF03732"/>
    </source>
</evidence>
<evidence type="ECO:0000313" key="2">
    <source>
        <dbReference type="EMBL" id="KAK1406299.1"/>
    </source>
</evidence>
<dbReference type="Gene3D" id="2.40.70.10">
    <property type="entry name" value="Acid Proteases"/>
    <property type="match status" value="1"/>
</dbReference>
<sequence length="575" mass="65269">MARELQKLKDMISSVTGVVRPIPEIPVGSHMISRFAAPICDAEIPKRFQTPNMKLYDGSSDPEEHVAQYRDRMEINPILEKLKEACLCKGFGSTLTGSGLKWLLSLPPYSITSFSHLVNLFNNEFSCGRSFERLTSDLYRITQSNSESLRDYVSKFGMEILEIPNLDMATAVQAFNMGSKKDSIFYDDLVMNPCRNLDEVRTRALRFIRLKDDKKIQDMIGSTIKLEHHDKKQGSLFKNNKTKPYFKHDNQNVHAVKYDEDEEEYPKISEYCFSVDVGDVLLAMQDLGGKARWPRKIDKAVGYKDKSKWCSYHEDFGHFTDECTALRREIGYLLSKGHFKDLFGRKKQGIQDPENVPEKAAQPPPDARIINFIFGGSDICGTSYSAAKRNAKNCKLECGERPVATSTTTTQKFISFDEEDRAHIQDPHHDSLGITLFTANHYVRRILIDGGSSVNIIQYDVLKKMNIPESGILPRSSVLVGFSGETKNNLGDIKLPIYIEGVNTIKKICVIDCLSCWNIILGRPWIHEMKAVPLTYHQCVKLPYPWGVVKINSDQQEEKKCYTSSMKPSSKPTTL</sequence>
<dbReference type="AlphaFoldDB" id="A0AAD8JKW0"/>
<feature type="domain" description="Retrotransposon gag" evidence="1">
    <location>
        <begin position="93"/>
        <end position="178"/>
    </location>
</feature>
<evidence type="ECO:0000313" key="3">
    <source>
        <dbReference type="Proteomes" id="UP001229421"/>
    </source>
</evidence>
<keyword evidence="3" id="KW-1185">Reference proteome</keyword>
<gene>
    <name evidence="2" type="ORF">QVD17_41592</name>
</gene>
<proteinExistence type="predicted"/>
<organism evidence="2 3">
    <name type="scientific">Tagetes erecta</name>
    <name type="common">African marigold</name>
    <dbReference type="NCBI Taxonomy" id="13708"/>
    <lineage>
        <taxon>Eukaryota</taxon>
        <taxon>Viridiplantae</taxon>
        <taxon>Streptophyta</taxon>
        <taxon>Embryophyta</taxon>
        <taxon>Tracheophyta</taxon>
        <taxon>Spermatophyta</taxon>
        <taxon>Magnoliopsida</taxon>
        <taxon>eudicotyledons</taxon>
        <taxon>Gunneridae</taxon>
        <taxon>Pentapetalae</taxon>
        <taxon>asterids</taxon>
        <taxon>campanulids</taxon>
        <taxon>Asterales</taxon>
        <taxon>Asteraceae</taxon>
        <taxon>Asteroideae</taxon>
        <taxon>Heliantheae alliance</taxon>
        <taxon>Tageteae</taxon>
        <taxon>Tagetes</taxon>
    </lineage>
</organism>
<dbReference type="PANTHER" id="PTHR33223:SF9">
    <property type="entry name" value="RETROTRANSPOSON GAG DOMAIN-CONTAINING PROTEIN"/>
    <property type="match status" value="1"/>
</dbReference>
<reference evidence="2" key="1">
    <citation type="journal article" date="2023" name="bioRxiv">
        <title>Improved chromosome-level genome assembly for marigold (Tagetes erecta).</title>
        <authorList>
            <person name="Jiang F."/>
            <person name="Yuan L."/>
            <person name="Wang S."/>
            <person name="Wang H."/>
            <person name="Xu D."/>
            <person name="Wang A."/>
            <person name="Fan W."/>
        </authorList>
    </citation>
    <scope>NUCLEOTIDE SEQUENCE</scope>
    <source>
        <strain evidence="2">WSJ</strain>
        <tissue evidence="2">Leaf</tissue>
    </source>
</reference>
<name>A0AAD8JKW0_TARER</name>